<organism evidence="1 2">
    <name type="scientific">Trichomalopsis sarcophagae</name>
    <dbReference type="NCBI Taxonomy" id="543379"/>
    <lineage>
        <taxon>Eukaryota</taxon>
        <taxon>Metazoa</taxon>
        <taxon>Ecdysozoa</taxon>
        <taxon>Arthropoda</taxon>
        <taxon>Hexapoda</taxon>
        <taxon>Insecta</taxon>
        <taxon>Pterygota</taxon>
        <taxon>Neoptera</taxon>
        <taxon>Endopterygota</taxon>
        <taxon>Hymenoptera</taxon>
        <taxon>Apocrita</taxon>
        <taxon>Proctotrupomorpha</taxon>
        <taxon>Chalcidoidea</taxon>
        <taxon>Pteromalidae</taxon>
        <taxon>Pteromalinae</taxon>
        <taxon>Trichomalopsis</taxon>
    </lineage>
</organism>
<reference evidence="1 2" key="1">
    <citation type="journal article" date="2017" name="Curr. Biol.">
        <title>The Evolution of Venom by Co-option of Single-Copy Genes.</title>
        <authorList>
            <person name="Martinson E.O."/>
            <person name="Mrinalini"/>
            <person name="Kelkar Y.D."/>
            <person name="Chang C.H."/>
            <person name="Werren J.H."/>
        </authorList>
    </citation>
    <scope>NUCLEOTIDE SEQUENCE [LARGE SCALE GENOMIC DNA]</scope>
    <source>
        <strain evidence="1 2">Alberta</strain>
        <tissue evidence="1">Whole body</tissue>
    </source>
</reference>
<evidence type="ECO:0000313" key="1">
    <source>
        <dbReference type="EMBL" id="OXU26505.1"/>
    </source>
</evidence>
<name>A0A232F753_9HYME</name>
<dbReference type="Gene3D" id="3.30.420.10">
    <property type="entry name" value="Ribonuclease H-like superfamily/Ribonuclease H"/>
    <property type="match status" value="1"/>
</dbReference>
<keyword evidence="2" id="KW-1185">Reference proteome</keyword>
<gene>
    <name evidence="1" type="ORF">TSAR_000959</name>
</gene>
<dbReference type="AlphaFoldDB" id="A0A232F753"/>
<dbReference type="GO" id="GO:0003676">
    <property type="term" value="F:nucleic acid binding"/>
    <property type="evidence" value="ECO:0007669"/>
    <property type="project" value="InterPro"/>
</dbReference>
<accession>A0A232F753</accession>
<sequence>MAINQCLAKPNSAPGLDKIDNLISHLPNNIIDHLLSIFNDFYLKDTSIISLTCDDTSISPLPHVKLLGVTFDSRLTWTPHFKSLIQKNNFYTNFTCSLCGTWWGGNPQSLLQIYQAFFLGSVDYGSITFLPRDKSFRLRRSTPNRIVYAESGQLPISLRPKKLAFNFILRAFTTKNNPSIEATDSLFSLLNNSNRLNLLDLPVLRAYARLRRYRTNIHSSNVLPNFTYSLEFQCFSPDVDTDKRRKIKKSTDPEQKFNHLFHNLISSSTLFYTDDSKLSEGSYVGIGIFSPNLDLKLHLSISTLVAISRAPLILSKVFPKAVAAVLSPTTSTPTNFLIISIHTANTYVSPTTSLDSFQSRFGPKNSLSTSFLELSLLKIIPPSKPLILSSLFNLLDLPVLRAYARLRRYRTKIHSSDVLPCFTYSLESQCFSPNVDTDKGRKIKKSTDPEPEFSHLFHNLISSSILFYTDGSKLSEGSYVGIGIFSPNPDLKLRFRISFHSSIATAEALAIQLTLEHTEEHSILDAAIFTDSLSTFYFQNYRLTSRKPWFFSLRLDRLSITSTCRIKSDHYNLSLSLYNKNLVDSPDCPCGEDVEDLNHVFWACPRFNQQRSRLSFSLAKLKMFPPFTISSFIFDPQVRTLNILLRFLSDCELFI</sequence>
<dbReference type="Proteomes" id="UP000215335">
    <property type="component" value="Unassembled WGS sequence"/>
</dbReference>
<proteinExistence type="predicted"/>
<evidence type="ECO:0008006" key="3">
    <source>
        <dbReference type="Google" id="ProtNLM"/>
    </source>
</evidence>
<comment type="caution">
    <text evidence="1">The sequence shown here is derived from an EMBL/GenBank/DDBJ whole genome shotgun (WGS) entry which is preliminary data.</text>
</comment>
<dbReference type="InterPro" id="IPR012337">
    <property type="entry name" value="RNaseH-like_sf"/>
</dbReference>
<dbReference type="SUPFAM" id="SSF53098">
    <property type="entry name" value="Ribonuclease H-like"/>
    <property type="match status" value="1"/>
</dbReference>
<evidence type="ECO:0000313" key="2">
    <source>
        <dbReference type="Proteomes" id="UP000215335"/>
    </source>
</evidence>
<dbReference type="EMBL" id="NNAY01000789">
    <property type="protein sequence ID" value="OXU26505.1"/>
    <property type="molecule type" value="Genomic_DNA"/>
</dbReference>
<protein>
    <recommendedName>
        <fullName evidence="3">RNase H type-1 domain-containing protein</fullName>
    </recommendedName>
</protein>
<dbReference type="InterPro" id="IPR036397">
    <property type="entry name" value="RNaseH_sf"/>
</dbReference>